<dbReference type="NCBIfam" id="NF041002">
    <property type="entry name" value="pilin_ComGF"/>
    <property type="match status" value="1"/>
</dbReference>
<name>A0A917G245_9BACI</name>
<dbReference type="Pfam" id="PF15980">
    <property type="entry name" value="ComGF"/>
    <property type="match status" value="1"/>
</dbReference>
<proteinExistence type="predicted"/>
<keyword evidence="1" id="KW-0812">Transmembrane</keyword>
<reference evidence="2" key="1">
    <citation type="journal article" date="2014" name="Int. J. Syst. Evol. Microbiol.">
        <title>Complete genome sequence of Corynebacterium casei LMG S-19264T (=DSM 44701T), isolated from a smear-ripened cheese.</title>
        <authorList>
            <consortium name="US DOE Joint Genome Institute (JGI-PGF)"/>
            <person name="Walter F."/>
            <person name="Albersmeier A."/>
            <person name="Kalinowski J."/>
            <person name="Ruckert C."/>
        </authorList>
    </citation>
    <scope>NUCLEOTIDE SEQUENCE</scope>
    <source>
        <strain evidence="2">CGMCC 1.15760</strain>
    </source>
</reference>
<evidence type="ECO:0008006" key="4">
    <source>
        <dbReference type="Google" id="ProtNLM"/>
    </source>
</evidence>
<keyword evidence="1" id="KW-1133">Transmembrane helix</keyword>
<accession>A0A917G245</accession>
<dbReference type="InterPro" id="IPR016977">
    <property type="entry name" value="ComGF"/>
</dbReference>
<sequence>MRRNGYTLIEAMINLLVLAIIASILIIALRFYFHVHTTAYAQEHVDWELYMIDLETYLYDVLAMSTENNGQRLVLRKSNETIMLERYDTLIRKQRSGLGHELQLVNVKKAQFTTYDNEMKIAVTFLNGIQKERTFYVIKE</sequence>
<keyword evidence="1" id="KW-0472">Membrane</keyword>
<keyword evidence="3" id="KW-1185">Reference proteome</keyword>
<dbReference type="Proteomes" id="UP000616608">
    <property type="component" value="Unassembled WGS sequence"/>
</dbReference>
<organism evidence="2 3">
    <name type="scientific">Lysinibacillus alkalisoli</name>
    <dbReference type="NCBI Taxonomy" id="1911548"/>
    <lineage>
        <taxon>Bacteria</taxon>
        <taxon>Bacillati</taxon>
        <taxon>Bacillota</taxon>
        <taxon>Bacilli</taxon>
        <taxon>Bacillales</taxon>
        <taxon>Bacillaceae</taxon>
        <taxon>Lysinibacillus</taxon>
    </lineage>
</organism>
<comment type="caution">
    <text evidence="2">The sequence shown here is derived from an EMBL/GenBank/DDBJ whole genome shotgun (WGS) entry which is preliminary data.</text>
</comment>
<gene>
    <name evidence="2" type="ORF">GCM10007425_10560</name>
</gene>
<evidence type="ECO:0000256" key="1">
    <source>
        <dbReference type="SAM" id="Phobius"/>
    </source>
</evidence>
<evidence type="ECO:0000313" key="3">
    <source>
        <dbReference type="Proteomes" id="UP000616608"/>
    </source>
</evidence>
<dbReference type="EMBL" id="BMJT01000003">
    <property type="protein sequence ID" value="GGG18006.1"/>
    <property type="molecule type" value="Genomic_DNA"/>
</dbReference>
<protein>
    <recommendedName>
        <fullName evidence="4">Competence protein ComGF</fullName>
    </recommendedName>
</protein>
<evidence type="ECO:0000313" key="2">
    <source>
        <dbReference type="EMBL" id="GGG18006.1"/>
    </source>
</evidence>
<dbReference type="RefSeq" id="WP_188613984.1">
    <property type="nucleotide sequence ID" value="NZ_BMJT01000003.1"/>
</dbReference>
<reference evidence="2" key="2">
    <citation type="submission" date="2020-09" db="EMBL/GenBank/DDBJ databases">
        <authorList>
            <person name="Sun Q."/>
            <person name="Zhou Y."/>
        </authorList>
    </citation>
    <scope>NUCLEOTIDE SEQUENCE</scope>
    <source>
        <strain evidence="2">CGMCC 1.15760</strain>
    </source>
</reference>
<feature type="transmembrane region" description="Helical" evidence="1">
    <location>
        <begin position="12"/>
        <end position="33"/>
    </location>
</feature>
<dbReference type="AlphaFoldDB" id="A0A917G245"/>